<dbReference type="FunFam" id="2.70.150.10:FF:000020">
    <property type="entry name" value="Copper-exporting P-type ATPase A"/>
    <property type="match status" value="1"/>
</dbReference>
<keyword evidence="10" id="KW-1278">Translocase</keyword>
<dbReference type="GO" id="GO:0005886">
    <property type="term" value="C:plasma membrane"/>
    <property type="evidence" value="ECO:0007669"/>
    <property type="project" value="UniProtKB-SubCell"/>
</dbReference>
<dbReference type="InterPro" id="IPR001757">
    <property type="entry name" value="P_typ_ATPase"/>
</dbReference>
<dbReference type="Pfam" id="PF00403">
    <property type="entry name" value="HMA"/>
    <property type="match status" value="3"/>
</dbReference>
<dbReference type="OrthoDB" id="432719at2759"/>
<dbReference type="RefSeq" id="XP_002502565.1">
    <property type="nucleotide sequence ID" value="XM_002502519.1"/>
</dbReference>
<keyword evidence="11 15" id="KW-1133">Transmembrane helix</keyword>
<dbReference type="Gene3D" id="3.30.70.100">
    <property type="match status" value="3"/>
</dbReference>
<dbReference type="AlphaFoldDB" id="C1E6K6"/>
<keyword evidence="5 15" id="KW-0812">Transmembrane</keyword>
<dbReference type="GO" id="GO:0005507">
    <property type="term" value="F:copper ion binding"/>
    <property type="evidence" value="ECO:0007669"/>
    <property type="project" value="InterPro"/>
</dbReference>
<dbReference type="CDD" id="cd00371">
    <property type="entry name" value="HMA"/>
    <property type="match status" value="3"/>
</dbReference>
<dbReference type="Gene3D" id="3.40.1110.10">
    <property type="entry name" value="Calcium-transporting ATPase, cytoplasmic domain N"/>
    <property type="match status" value="2"/>
</dbReference>
<keyword evidence="6 15" id="KW-0479">Metal-binding</keyword>
<dbReference type="InterPro" id="IPR023298">
    <property type="entry name" value="ATPase_P-typ_TM_dom_sf"/>
</dbReference>
<evidence type="ECO:0000256" key="5">
    <source>
        <dbReference type="ARBA" id="ARBA00022692"/>
    </source>
</evidence>
<keyword evidence="3" id="KW-0813">Transport</keyword>
<feature type="domain" description="HMA" evidence="16">
    <location>
        <begin position="29"/>
        <end position="95"/>
    </location>
</feature>
<dbReference type="GO" id="GO:0005524">
    <property type="term" value="F:ATP binding"/>
    <property type="evidence" value="ECO:0007669"/>
    <property type="project" value="UniProtKB-UniRule"/>
</dbReference>
<dbReference type="SUPFAM" id="SSF56784">
    <property type="entry name" value="HAD-like"/>
    <property type="match status" value="1"/>
</dbReference>
<evidence type="ECO:0000256" key="11">
    <source>
        <dbReference type="ARBA" id="ARBA00022989"/>
    </source>
</evidence>
<feature type="transmembrane region" description="Helical" evidence="15">
    <location>
        <begin position="580"/>
        <end position="601"/>
    </location>
</feature>
<dbReference type="PANTHER" id="PTHR46594:SF4">
    <property type="entry name" value="P-TYPE CATION-TRANSPORTING ATPASE"/>
    <property type="match status" value="1"/>
</dbReference>
<dbReference type="Pfam" id="PF00122">
    <property type="entry name" value="E1-E2_ATPase"/>
    <property type="match status" value="1"/>
</dbReference>
<dbReference type="PANTHER" id="PTHR46594">
    <property type="entry name" value="P-TYPE CATION-TRANSPORTING ATPASE"/>
    <property type="match status" value="1"/>
</dbReference>
<evidence type="ECO:0000256" key="4">
    <source>
        <dbReference type="ARBA" id="ARBA00022475"/>
    </source>
</evidence>
<keyword evidence="7" id="KW-0677">Repeat</keyword>
<dbReference type="GeneID" id="8243477"/>
<feature type="domain" description="HMA" evidence="16">
    <location>
        <begin position="108"/>
        <end position="175"/>
    </location>
</feature>
<evidence type="ECO:0000256" key="12">
    <source>
        <dbReference type="ARBA" id="ARBA00023008"/>
    </source>
</evidence>
<proteinExistence type="inferred from homology"/>
<name>C1E6K6_MICCC</name>
<dbReference type="InterPro" id="IPR018303">
    <property type="entry name" value="ATPase_P-typ_P_site"/>
</dbReference>
<keyword evidence="8 15" id="KW-0547">Nucleotide-binding</keyword>
<dbReference type="NCBIfam" id="TIGR01494">
    <property type="entry name" value="ATPase_P-type"/>
    <property type="match status" value="2"/>
</dbReference>
<dbReference type="Proteomes" id="UP000002009">
    <property type="component" value="Chromosome 5"/>
</dbReference>
<dbReference type="PRINTS" id="PR00119">
    <property type="entry name" value="CATATPASE"/>
</dbReference>
<dbReference type="Gene3D" id="2.70.150.10">
    <property type="entry name" value="Calcium-transporting ATPase, cytoplasmic transduction domain A"/>
    <property type="match status" value="1"/>
</dbReference>
<feature type="transmembrane region" description="Helical" evidence="15">
    <location>
        <begin position="314"/>
        <end position="336"/>
    </location>
</feature>
<evidence type="ECO:0000256" key="3">
    <source>
        <dbReference type="ARBA" id="ARBA00022448"/>
    </source>
</evidence>
<evidence type="ECO:0000313" key="18">
    <source>
        <dbReference type="Proteomes" id="UP000002009"/>
    </source>
</evidence>
<keyword evidence="13" id="KW-0406">Ion transport</keyword>
<evidence type="ECO:0000256" key="9">
    <source>
        <dbReference type="ARBA" id="ARBA00022840"/>
    </source>
</evidence>
<dbReference type="PROSITE" id="PS50846">
    <property type="entry name" value="HMA_2"/>
    <property type="match status" value="3"/>
</dbReference>
<evidence type="ECO:0000313" key="17">
    <source>
        <dbReference type="EMBL" id="ACO63823.1"/>
    </source>
</evidence>
<dbReference type="Gene3D" id="3.40.50.1000">
    <property type="entry name" value="HAD superfamily/HAD-like"/>
    <property type="match status" value="1"/>
</dbReference>
<keyword evidence="12" id="KW-0186">Copper</keyword>
<dbReference type="InterPro" id="IPR017969">
    <property type="entry name" value="Heavy-metal-associated_CS"/>
</dbReference>
<evidence type="ECO:0000256" key="7">
    <source>
        <dbReference type="ARBA" id="ARBA00022737"/>
    </source>
</evidence>
<dbReference type="SFLD" id="SFLDG00002">
    <property type="entry name" value="C1.7:_P-type_atpase_like"/>
    <property type="match status" value="1"/>
</dbReference>
<feature type="transmembrane region" description="Helical" evidence="15">
    <location>
        <begin position="281"/>
        <end position="302"/>
    </location>
</feature>
<dbReference type="InterPro" id="IPR008250">
    <property type="entry name" value="ATPase_P-typ_transduc_dom_A_sf"/>
</dbReference>
<dbReference type="InterPro" id="IPR036412">
    <property type="entry name" value="HAD-like_sf"/>
</dbReference>
<reference evidence="17 18" key="1">
    <citation type="journal article" date="2009" name="Science">
        <title>Green evolution and dynamic adaptations revealed by genomes of the marine picoeukaryotes Micromonas.</title>
        <authorList>
            <person name="Worden A.Z."/>
            <person name="Lee J.H."/>
            <person name="Mock T."/>
            <person name="Rouze P."/>
            <person name="Simmons M.P."/>
            <person name="Aerts A.L."/>
            <person name="Allen A.E."/>
            <person name="Cuvelier M.L."/>
            <person name="Derelle E."/>
            <person name="Everett M.V."/>
            <person name="Foulon E."/>
            <person name="Grimwood J."/>
            <person name="Gundlach H."/>
            <person name="Henrissat B."/>
            <person name="Napoli C."/>
            <person name="McDonald S.M."/>
            <person name="Parker M.S."/>
            <person name="Rombauts S."/>
            <person name="Salamov A."/>
            <person name="Von Dassow P."/>
            <person name="Badger J.H."/>
            <person name="Coutinho P.M."/>
            <person name="Demir E."/>
            <person name="Dubchak I."/>
            <person name="Gentemann C."/>
            <person name="Eikrem W."/>
            <person name="Gready J.E."/>
            <person name="John U."/>
            <person name="Lanier W."/>
            <person name="Lindquist E.A."/>
            <person name="Lucas S."/>
            <person name="Mayer K.F."/>
            <person name="Moreau H."/>
            <person name="Not F."/>
            <person name="Otillar R."/>
            <person name="Panaud O."/>
            <person name="Pangilinan J."/>
            <person name="Paulsen I."/>
            <person name="Piegu B."/>
            <person name="Poliakov A."/>
            <person name="Robbens S."/>
            <person name="Schmutz J."/>
            <person name="Toulza E."/>
            <person name="Wyss T."/>
            <person name="Zelensky A."/>
            <person name="Zhou K."/>
            <person name="Armbrust E.V."/>
            <person name="Bhattacharya D."/>
            <person name="Goodenough U.W."/>
            <person name="Van de Peer Y."/>
            <person name="Grigoriev I.V."/>
        </authorList>
    </citation>
    <scope>NUCLEOTIDE SEQUENCE [LARGE SCALE GENOMIC DNA]</scope>
    <source>
        <strain evidence="18">RCC299 / NOUM17</strain>
    </source>
</reference>
<dbReference type="NCBIfam" id="TIGR01525">
    <property type="entry name" value="ATPase-IB_hvy"/>
    <property type="match status" value="1"/>
</dbReference>
<keyword evidence="4" id="KW-1003">Cell membrane</keyword>
<evidence type="ECO:0000256" key="15">
    <source>
        <dbReference type="RuleBase" id="RU362081"/>
    </source>
</evidence>
<dbReference type="PROSITE" id="PS00154">
    <property type="entry name" value="ATPASE_E1_E2"/>
    <property type="match status" value="1"/>
</dbReference>
<dbReference type="OMA" id="ACGMNMV"/>
<evidence type="ECO:0000256" key="10">
    <source>
        <dbReference type="ARBA" id="ARBA00022967"/>
    </source>
</evidence>
<dbReference type="InterPro" id="IPR023214">
    <property type="entry name" value="HAD_sf"/>
</dbReference>
<dbReference type="eggNOG" id="KOG0207">
    <property type="taxonomic scope" value="Eukaryota"/>
</dbReference>
<feature type="transmembrane region" description="Helical" evidence="15">
    <location>
        <begin position="348"/>
        <end position="367"/>
    </location>
</feature>
<dbReference type="SUPFAM" id="SSF55008">
    <property type="entry name" value="HMA, heavy metal-associated domain"/>
    <property type="match status" value="3"/>
</dbReference>
<dbReference type="FunCoup" id="C1E6K6">
    <property type="interactions" value="1385"/>
</dbReference>
<dbReference type="SUPFAM" id="SSF81653">
    <property type="entry name" value="Calcium ATPase, transduction domain A"/>
    <property type="match status" value="1"/>
</dbReference>
<keyword evidence="14 15" id="KW-0472">Membrane</keyword>
<evidence type="ECO:0000256" key="13">
    <source>
        <dbReference type="ARBA" id="ARBA00023065"/>
    </source>
</evidence>
<dbReference type="STRING" id="296587.C1E6K6"/>
<dbReference type="NCBIfam" id="TIGR00003">
    <property type="entry name" value="copper ion binding protein"/>
    <property type="match status" value="2"/>
</dbReference>
<dbReference type="SFLD" id="SFLDF00027">
    <property type="entry name" value="p-type_atpase"/>
    <property type="match status" value="1"/>
</dbReference>
<evidence type="ECO:0000256" key="8">
    <source>
        <dbReference type="ARBA" id="ARBA00022741"/>
    </source>
</evidence>
<dbReference type="InterPro" id="IPR006122">
    <property type="entry name" value="HMA_Cu_ion-bd"/>
</dbReference>
<dbReference type="Pfam" id="PF00702">
    <property type="entry name" value="Hydrolase"/>
    <property type="match status" value="1"/>
</dbReference>
<evidence type="ECO:0000259" key="16">
    <source>
        <dbReference type="PROSITE" id="PS50846"/>
    </source>
</evidence>
<comment type="subcellular location">
    <subcellularLocation>
        <location evidence="1">Cell membrane</location>
        <topology evidence="1">Multi-pass membrane protein</topology>
    </subcellularLocation>
    <subcellularLocation>
        <location evidence="15">Membrane</location>
    </subcellularLocation>
</comment>
<dbReference type="SUPFAM" id="SSF81665">
    <property type="entry name" value="Calcium ATPase, transmembrane domain M"/>
    <property type="match status" value="1"/>
</dbReference>
<dbReference type="PRINTS" id="PR00120">
    <property type="entry name" value="HATPASE"/>
</dbReference>
<dbReference type="InterPro" id="IPR044492">
    <property type="entry name" value="P_typ_ATPase_HD_dom"/>
</dbReference>
<sequence>MRARSLASQDALSTTETLRLVVEADSIEREVSISVFGMSKSACASSVELGLKNLPGVLSAKVSLLTEAADVRFDERIIGTERLLGAVEEMGFAALLRDERATSSVRNHHVRLEVTGMTCSACSGAVEAALQGIPGVSRVAVSLTTGSVMVEIKHGCTVLPATLIKEVEDAGFEAEEIKEVEESSVRLLIEGMTCSACTGAVERALTEMNGVEAVSVSLLPEGSAEVRFNPDLTGPRDFIEVIEDAGFDARISSSDKRGASNHAASNEVENYRRLFWASLTYTLPTFLINMVLPHLPAFIWMYQGFIQKVTLASFLKWGLATPVQFSIGSRFHIGAYKSLKNGSANMDVLVSLATNVAYFTSIYLIFHCLLTGHNFGRDFFETSTMLITFILLGKYLESAAKRSTSEAISKLLDLTPNSAILLNEVPGMDSKEYSEETISSTLIHRGDLLKVLPGSRIAADGVLVEGNNVHTDESMITGESLPVLKKIGDGLVGGTLNSGGAFIMRAERVGADASLSQIIKLVENAQLAKAPIQAFADRISNVFVPFVVAVALTTWFVWYIAGELAMYPDSWLPEGETKMIFAIMFGISVLVTACPCALGLATPTAVMVGTGVGATNGILIKGADGLERAGKITIAAFDKTGTLTVGHPTVVNFKVFQSGLSESQFLRVVGAAESQSEHPIARAIIKFVRSKLSEVQVDTPKDVSDDAYLNLPKVEDVNIVPGEGMTCRIAGSEVIVGNNKLLKDAEVDIPKDVLSHVGEIQRDAHTCVLVAMNRQVAGLLAITDPIRPEAAGVVAALSRMGVQSHLVTGDNWQTARAIAAECGIVSVHAEVSPAGKAAKIEELKAPPMKKSLSGIVKVEHRNAPVVAMVGDGINDAPALAAADVGIAIGAGTDIAIEAADFVLMRSDLEDVAAAIDLSRKTFRQIQYNYVWAMVYNLLAIPIAAGVLYPKTRIQAPPWVAGAAMAFSSVSVVCSSLSLRYYTRPSPVMRGIEVEDAGQEMVTIQH</sequence>
<comment type="similarity">
    <text evidence="2 15">Belongs to the cation transport ATPase (P-type) (TC 3.A.3) family. Type IB subfamily.</text>
</comment>
<feature type="transmembrane region" description="Helical" evidence="15">
    <location>
        <begin position="929"/>
        <end position="948"/>
    </location>
</feature>
<dbReference type="InterPro" id="IPR036163">
    <property type="entry name" value="HMA_dom_sf"/>
</dbReference>
<dbReference type="SFLD" id="SFLDS00003">
    <property type="entry name" value="Haloacid_Dehalogenase"/>
    <property type="match status" value="1"/>
</dbReference>
<dbReference type="GO" id="GO:0019829">
    <property type="term" value="F:ATPase-coupled monoatomic cation transmembrane transporter activity"/>
    <property type="evidence" value="ECO:0007669"/>
    <property type="project" value="InterPro"/>
</dbReference>
<keyword evidence="9 15" id="KW-0067">ATP-binding</keyword>
<dbReference type="InterPro" id="IPR059000">
    <property type="entry name" value="ATPase_P-type_domA"/>
</dbReference>
<keyword evidence="18" id="KW-1185">Reference proteome</keyword>
<dbReference type="KEGG" id="mis:MICPUN_58693"/>
<evidence type="ECO:0000256" key="2">
    <source>
        <dbReference type="ARBA" id="ARBA00006024"/>
    </source>
</evidence>
<dbReference type="InterPro" id="IPR027256">
    <property type="entry name" value="P-typ_ATPase_IB"/>
</dbReference>
<dbReference type="FunFam" id="3.30.70.100:FF:000001">
    <property type="entry name" value="ATPase copper transporting beta"/>
    <property type="match status" value="3"/>
</dbReference>
<feature type="domain" description="HMA" evidence="16">
    <location>
        <begin position="183"/>
        <end position="250"/>
    </location>
</feature>
<evidence type="ECO:0000256" key="14">
    <source>
        <dbReference type="ARBA" id="ARBA00023136"/>
    </source>
</evidence>
<dbReference type="InterPro" id="IPR023299">
    <property type="entry name" value="ATPase_P-typ_cyto_dom_N"/>
</dbReference>
<dbReference type="PROSITE" id="PS01047">
    <property type="entry name" value="HMA_1"/>
    <property type="match status" value="2"/>
</dbReference>
<dbReference type="InParanoid" id="C1E6K6"/>
<evidence type="ECO:0000256" key="6">
    <source>
        <dbReference type="ARBA" id="ARBA00022723"/>
    </source>
</evidence>
<dbReference type="EMBL" id="CP001326">
    <property type="protein sequence ID" value="ACO63823.1"/>
    <property type="molecule type" value="Genomic_DNA"/>
</dbReference>
<dbReference type="InterPro" id="IPR006121">
    <property type="entry name" value="HMA_dom"/>
</dbReference>
<dbReference type="CDD" id="cd02094">
    <property type="entry name" value="P-type_ATPase_Cu-like"/>
    <property type="match status" value="1"/>
</dbReference>
<feature type="transmembrane region" description="Helical" evidence="15">
    <location>
        <begin position="960"/>
        <end position="981"/>
    </location>
</feature>
<dbReference type="GO" id="GO:0016887">
    <property type="term" value="F:ATP hydrolysis activity"/>
    <property type="evidence" value="ECO:0007669"/>
    <property type="project" value="InterPro"/>
</dbReference>
<protein>
    <recommendedName>
        <fullName evidence="16">HMA domain-containing protein</fullName>
    </recommendedName>
</protein>
<feature type="transmembrane region" description="Helical" evidence="15">
    <location>
        <begin position="542"/>
        <end position="560"/>
    </location>
</feature>
<accession>C1E6K6</accession>
<evidence type="ECO:0000256" key="1">
    <source>
        <dbReference type="ARBA" id="ARBA00004651"/>
    </source>
</evidence>
<gene>
    <name evidence="17" type="ORF">MICPUN_58693</name>
</gene>
<organism evidence="17 18">
    <name type="scientific">Micromonas commoda (strain RCC299 / NOUM17 / CCMP2709)</name>
    <name type="common">Picoplanktonic green alga</name>
    <dbReference type="NCBI Taxonomy" id="296587"/>
    <lineage>
        <taxon>Eukaryota</taxon>
        <taxon>Viridiplantae</taxon>
        <taxon>Chlorophyta</taxon>
        <taxon>Mamiellophyceae</taxon>
        <taxon>Mamiellales</taxon>
        <taxon>Mamiellaceae</taxon>
        <taxon>Micromonas</taxon>
    </lineage>
</organism>